<dbReference type="GO" id="GO:0006281">
    <property type="term" value="P:DNA repair"/>
    <property type="evidence" value="ECO:0007669"/>
    <property type="project" value="TreeGrafter"/>
</dbReference>
<dbReference type="InterPro" id="IPR050238">
    <property type="entry name" value="DNA_Rep/Repair_Clamp_Loader"/>
</dbReference>
<reference evidence="2" key="1">
    <citation type="journal article" date="2020" name="Nature">
        <title>Giant virus diversity and host interactions through global metagenomics.</title>
        <authorList>
            <person name="Schulz F."/>
            <person name="Roux S."/>
            <person name="Paez-Espino D."/>
            <person name="Jungbluth S."/>
            <person name="Walsh D.A."/>
            <person name="Denef V.J."/>
            <person name="McMahon K.D."/>
            <person name="Konstantinidis K.T."/>
            <person name="Eloe-Fadrosh E.A."/>
            <person name="Kyrpides N.C."/>
            <person name="Woyke T."/>
        </authorList>
    </citation>
    <scope>NUCLEOTIDE SEQUENCE</scope>
    <source>
        <strain evidence="2">GVMAG-S-ERX555907-63</strain>
    </source>
</reference>
<dbReference type="AlphaFoldDB" id="A0A6C0KZT1"/>
<dbReference type="InterPro" id="IPR027417">
    <property type="entry name" value="P-loop_NTPase"/>
</dbReference>
<dbReference type="GO" id="GO:0005634">
    <property type="term" value="C:nucleus"/>
    <property type="evidence" value="ECO:0007669"/>
    <property type="project" value="TreeGrafter"/>
</dbReference>
<accession>A0A6C0KZT1</accession>
<dbReference type="EMBL" id="MN741017">
    <property type="protein sequence ID" value="QHU22741.1"/>
    <property type="molecule type" value="Genomic_DNA"/>
</dbReference>
<name>A0A6C0KZT1_9ZZZZ</name>
<evidence type="ECO:0008006" key="3">
    <source>
        <dbReference type="Google" id="ProtNLM"/>
    </source>
</evidence>
<protein>
    <recommendedName>
        <fullName evidence="3">ATPase domain containing protein</fullName>
    </recommendedName>
</protein>
<dbReference type="Gene3D" id="3.40.50.300">
    <property type="entry name" value="P-loop containing nucleotide triphosphate hydrolases"/>
    <property type="match status" value="1"/>
</dbReference>
<dbReference type="PANTHER" id="PTHR11669">
    <property type="entry name" value="REPLICATION FACTOR C / DNA POLYMERASE III GAMMA-TAU SUBUNIT"/>
    <property type="match status" value="1"/>
</dbReference>
<evidence type="ECO:0000313" key="2">
    <source>
        <dbReference type="EMBL" id="QHU22741.1"/>
    </source>
</evidence>
<dbReference type="SUPFAM" id="SSF52540">
    <property type="entry name" value="P-loop containing nucleoside triphosphate hydrolases"/>
    <property type="match status" value="1"/>
</dbReference>
<proteinExistence type="predicted"/>
<dbReference type="GO" id="GO:0003689">
    <property type="term" value="F:DNA clamp loader activity"/>
    <property type="evidence" value="ECO:0007669"/>
    <property type="project" value="TreeGrafter"/>
</dbReference>
<sequence length="296" mass="34642">MKVHPEIEDRITKYFSQGMLNTIFYGGRGVGKHTLVLRMLNSGKNEKEKIRTWEDTGVRFYSTSSYIRFDAKECVRKKANLPKIIEEIGRTRDISADCSKIIYIRYLNYLGEQQEAFRQLVEDTYLTCRYVFTCRNIDSVDPALNSRCFLIRVPRPKPEKLLYFCKQLIANDDMCLLKQMVIESEGNLNSLKNLTMLHKKISKREGYETYDDIHLEVANSIQEKLTNATNLSSIHSLAEKYHYSELSILDICRRMKNMDIFLVKLQKYAAILNPSLYDTILLFLNITMVCNKEMNY</sequence>
<keyword evidence="1" id="KW-0235">DNA replication</keyword>
<dbReference type="PANTHER" id="PTHR11669:SF1">
    <property type="entry name" value="REPLICATION FACTOR C SUBUNIT 3"/>
    <property type="match status" value="1"/>
</dbReference>
<dbReference type="GO" id="GO:0006261">
    <property type="term" value="P:DNA-templated DNA replication"/>
    <property type="evidence" value="ECO:0007669"/>
    <property type="project" value="TreeGrafter"/>
</dbReference>
<evidence type="ECO:0000256" key="1">
    <source>
        <dbReference type="ARBA" id="ARBA00022705"/>
    </source>
</evidence>
<dbReference type="GO" id="GO:0005663">
    <property type="term" value="C:DNA replication factor C complex"/>
    <property type="evidence" value="ECO:0007669"/>
    <property type="project" value="TreeGrafter"/>
</dbReference>
<organism evidence="2">
    <name type="scientific">viral metagenome</name>
    <dbReference type="NCBI Taxonomy" id="1070528"/>
    <lineage>
        <taxon>unclassified sequences</taxon>
        <taxon>metagenomes</taxon>
        <taxon>organismal metagenomes</taxon>
    </lineage>
</organism>